<dbReference type="PANTHER" id="PTHR47691:SF3">
    <property type="entry name" value="HTH-TYPE TRANSCRIPTIONAL REGULATOR RV0890C-RELATED"/>
    <property type="match status" value="1"/>
</dbReference>
<dbReference type="PANTHER" id="PTHR47691">
    <property type="entry name" value="REGULATOR-RELATED"/>
    <property type="match status" value="1"/>
</dbReference>
<comment type="caution">
    <text evidence="2">The sequence shown here is derived from an EMBL/GenBank/DDBJ whole genome shotgun (WGS) entry which is preliminary data.</text>
</comment>
<name>A0ABR9KD68_9ACTN</name>
<gene>
    <name evidence="2" type="ORF">H4W81_002730</name>
</gene>
<accession>A0ABR9KD68</accession>
<reference evidence="2 3" key="1">
    <citation type="submission" date="2020-10" db="EMBL/GenBank/DDBJ databases">
        <title>Sequencing the genomes of 1000 actinobacteria strains.</title>
        <authorList>
            <person name="Klenk H.-P."/>
        </authorList>
    </citation>
    <scope>NUCLEOTIDE SEQUENCE [LARGE SCALE GENOMIC DNA]</scope>
    <source>
        <strain evidence="2 3">DSM 43748</strain>
    </source>
</reference>
<keyword evidence="3" id="KW-1185">Reference proteome</keyword>
<evidence type="ECO:0000256" key="1">
    <source>
        <dbReference type="SAM" id="MobiDB-lite"/>
    </source>
</evidence>
<dbReference type="EMBL" id="JADBEF010000001">
    <property type="protein sequence ID" value="MBE1559951.1"/>
    <property type="molecule type" value="Genomic_DNA"/>
</dbReference>
<protein>
    <submittedName>
        <fullName evidence="2">Uncharacterized protein</fullName>
    </submittedName>
</protein>
<dbReference type="Proteomes" id="UP000661607">
    <property type="component" value="Unassembled WGS sequence"/>
</dbReference>
<proteinExistence type="predicted"/>
<evidence type="ECO:0000313" key="2">
    <source>
        <dbReference type="EMBL" id="MBE1559951.1"/>
    </source>
</evidence>
<sequence length="95" mass="10878">MLVLDNCEQISGPVAEFARHLLERRPHLTILATSREPLEVMGEALCRLGPLELPRRTRIPTVPPNRPRCGCSSIGRRPYSQASHWTRPPQGRWWT</sequence>
<organism evidence="2 3">
    <name type="scientific">Nonomuraea africana</name>
    <dbReference type="NCBI Taxonomy" id="46171"/>
    <lineage>
        <taxon>Bacteria</taxon>
        <taxon>Bacillati</taxon>
        <taxon>Actinomycetota</taxon>
        <taxon>Actinomycetes</taxon>
        <taxon>Streptosporangiales</taxon>
        <taxon>Streptosporangiaceae</taxon>
        <taxon>Nonomuraea</taxon>
    </lineage>
</organism>
<evidence type="ECO:0000313" key="3">
    <source>
        <dbReference type="Proteomes" id="UP000661607"/>
    </source>
</evidence>
<feature type="region of interest" description="Disordered" evidence="1">
    <location>
        <begin position="57"/>
        <end position="95"/>
    </location>
</feature>
<dbReference type="RefSeq" id="WP_225958607.1">
    <property type="nucleotide sequence ID" value="NZ_BAAASY010000027.1"/>
</dbReference>